<dbReference type="Proteomes" id="UP000642180">
    <property type="component" value="Unassembled WGS sequence"/>
</dbReference>
<dbReference type="EMBL" id="BMDI01000001">
    <property type="protein sequence ID" value="GGI18970.1"/>
    <property type="molecule type" value="Genomic_DNA"/>
</dbReference>
<gene>
    <name evidence="1" type="ORF">GCM10008066_16740</name>
</gene>
<comment type="caution">
    <text evidence="1">The sequence shown here is derived from an EMBL/GenBank/DDBJ whole genome shotgun (WGS) entry which is preliminary data.</text>
</comment>
<evidence type="ECO:0000313" key="1">
    <source>
        <dbReference type="EMBL" id="GGI18970.1"/>
    </source>
</evidence>
<sequence>MKSHRETYKGWPLQVTSRLCSEKRDCADCNYCPMIVVTEQQSIGFRELEVPCDGGFQSVDECIKAGVVLARQFIDQRI</sequence>
<accession>A0A8J3ATQ4</accession>
<reference evidence="2" key="1">
    <citation type="journal article" date="2019" name="Int. J. Syst. Evol. Microbiol.">
        <title>The Global Catalogue of Microorganisms (GCM) 10K type strain sequencing project: providing services to taxonomists for standard genome sequencing and annotation.</title>
        <authorList>
            <consortium name="The Broad Institute Genomics Platform"/>
            <consortium name="The Broad Institute Genome Sequencing Center for Infectious Disease"/>
            <person name="Wu L."/>
            <person name="Ma J."/>
        </authorList>
    </citation>
    <scope>NUCLEOTIDE SEQUENCE [LARGE SCALE GENOMIC DNA]</scope>
    <source>
        <strain evidence="2">CCM 2767</strain>
    </source>
</reference>
<dbReference type="AlphaFoldDB" id="A0A8J3ATQ4"/>
<proteinExistence type="predicted"/>
<name>A0A8J3ATQ4_9BURK</name>
<evidence type="ECO:0000313" key="2">
    <source>
        <dbReference type="Proteomes" id="UP000642180"/>
    </source>
</evidence>
<organism evidence="1 2">
    <name type="scientific">Oxalicibacterium faecigallinarum</name>
    <dbReference type="NCBI Taxonomy" id="573741"/>
    <lineage>
        <taxon>Bacteria</taxon>
        <taxon>Pseudomonadati</taxon>
        <taxon>Pseudomonadota</taxon>
        <taxon>Betaproteobacteria</taxon>
        <taxon>Burkholderiales</taxon>
        <taxon>Oxalobacteraceae</taxon>
        <taxon>Oxalicibacterium</taxon>
    </lineage>
</organism>
<protein>
    <submittedName>
        <fullName evidence="1">Uncharacterized protein</fullName>
    </submittedName>
</protein>
<keyword evidence="2" id="KW-1185">Reference proteome</keyword>